<organism evidence="2 3">
    <name type="scientific">Candidatus Curtissbacteria bacterium RBG_16_39_7</name>
    <dbReference type="NCBI Taxonomy" id="1797707"/>
    <lineage>
        <taxon>Bacteria</taxon>
        <taxon>Candidatus Curtissiibacteriota</taxon>
    </lineage>
</organism>
<dbReference type="PANTHER" id="PTHR33434">
    <property type="entry name" value="DEGV DOMAIN-CONTAINING PROTEIN DR_1986-RELATED"/>
    <property type="match status" value="1"/>
</dbReference>
<dbReference type="Pfam" id="PF02645">
    <property type="entry name" value="DegV"/>
    <property type="match status" value="1"/>
</dbReference>
<gene>
    <name evidence="2" type="ORF">A2Z23_01450</name>
</gene>
<dbReference type="PROSITE" id="PS51482">
    <property type="entry name" value="DEGV"/>
    <property type="match status" value="1"/>
</dbReference>
<dbReference type="SUPFAM" id="SSF82549">
    <property type="entry name" value="DAK1/DegV-like"/>
    <property type="match status" value="1"/>
</dbReference>
<dbReference type="InterPro" id="IPR050270">
    <property type="entry name" value="DegV_domain_contain"/>
</dbReference>
<reference evidence="2 3" key="1">
    <citation type="journal article" date="2016" name="Nat. Commun.">
        <title>Thousands of microbial genomes shed light on interconnected biogeochemical processes in an aquifer system.</title>
        <authorList>
            <person name="Anantharaman K."/>
            <person name="Brown C.T."/>
            <person name="Hug L.A."/>
            <person name="Sharon I."/>
            <person name="Castelle C.J."/>
            <person name="Probst A.J."/>
            <person name="Thomas B.C."/>
            <person name="Singh A."/>
            <person name="Wilkins M.J."/>
            <person name="Karaoz U."/>
            <person name="Brodie E.L."/>
            <person name="Williams K.H."/>
            <person name="Hubbard S.S."/>
            <person name="Banfield J.F."/>
        </authorList>
    </citation>
    <scope>NUCLEOTIDE SEQUENCE [LARGE SCALE GENOMIC DNA]</scope>
</reference>
<name>A0A1F5G4T7_9BACT</name>
<proteinExistence type="predicted"/>
<dbReference type="AlphaFoldDB" id="A0A1F5G4T7"/>
<dbReference type="NCBIfam" id="TIGR00762">
    <property type="entry name" value="DegV"/>
    <property type="match status" value="1"/>
</dbReference>
<keyword evidence="1" id="KW-0446">Lipid-binding</keyword>
<evidence type="ECO:0000313" key="2">
    <source>
        <dbReference type="EMBL" id="OGD86910.1"/>
    </source>
</evidence>
<dbReference type="EMBL" id="MFAV01000002">
    <property type="protein sequence ID" value="OGD86910.1"/>
    <property type="molecule type" value="Genomic_DNA"/>
</dbReference>
<evidence type="ECO:0000256" key="1">
    <source>
        <dbReference type="ARBA" id="ARBA00023121"/>
    </source>
</evidence>
<evidence type="ECO:0008006" key="4">
    <source>
        <dbReference type="Google" id="ProtNLM"/>
    </source>
</evidence>
<dbReference type="InterPro" id="IPR003797">
    <property type="entry name" value="DegV"/>
</dbReference>
<evidence type="ECO:0000313" key="3">
    <source>
        <dbReference type="Proteomes" id="UP000176628"/>
    </source>
</evidence>
<dbReference type="GO" id="GO:0008289">
    <property type="term" value="F:lipid binding"/>
    <property type="evidence" value="ECO:0007669"/>
    <property type="project" value="UniProtKB-KW"/>
</dbReference>
<comment type="caution">
    <text evidence="2">The sequence shown here is derived from an EMBL/GenBank/DDBJ whole genome shotgun (WGS) entry which is preliminary data.</text>
</comment>
<dbReference type="InterPro" id="IPR043168">
    <property type="entry name" value="DegV_C"/>
</dbReference>
<dbReference type="Gene3D" id="3.30.1180.10">
    <property type="match status" value="1"/>
</dbReference>
<dbReference type="Gene3D" id="3.40.50.10170">
    <property type="match status" value="1"/>
</dbReference>
<protein>
    <recommendedName>
        <fullName evidence="4">DegV family protein</fullName>
    </recommendedName>
</protein>
<accession>A0A1F5G4T7</accession>
<sequence>MSKEVVVITDSGCDLEPEFAKEHGIDERVPLSITFGPKGEEGTFFDRVTLSSREFFQKVKSSRFFPTTAAPSVDAFEKAYERAMERKSSGNVFSIHLPRPPVSRTIESAEAAAKKLMEKNKKLRFEIVDSGQFTLGLGIPAIVAGELASRGKKLPEIVEEINKILPRLYTFVLLDTLEFAKKGGRVSLVKYLVASVLGYKPIIEMHRGELTTIAKIRTIPKAVEAFTRHLKKLAENYGPFEIMAVEHCDAENIAQKISSDLNENFVRRRDLGVFEAGPTLGSHGGPGAVGVSILLPPKT</sequence>
<dbReference type="PANTHER" id="PTHR33434:SF2">
    <property type="entry name" value="FATTY ACID-BINDING PROTEIN TM_1468"/>
    <property type="match status" value="1"/>
</dbReference>
<dbReference type="Proteomes" id="UP000176628">
    <property type="component" value="Unassembled WGS sequence"/>
</dbReference>